<dbReference type="PANTHER" id="PTHR10292:SF1">
    <property type="entry name" value="CLATHRIN HEAVY CHAIN"/>
    <property type="match status" value="1"/>
</dbReference>
<keyword evidence="4 6" id="KW-0168">Coated pit</keyword>
<evidence type="ECO:0000259" key="9">
    <source>
        <dbReference type="Pfam" id="PF09268"/>
    </source>
</evidence>
<dbReference type="STRING" id="930990.A0A067N5U4"/>
<dbReference type="InterPro" id="IPR055358">
    <property type="entry name" value="CHCR"/>
</dbReference>
<dbReference type="GO" id="GO:0006898">
    <property type="term" value="P:receptor-mediated endocytosis"/>
    <property type="evidence" value="ECO:0007669"/>
    <property type="project" value="TreeGrafter"/>
</dbReference>
<reference evidence="11" key="1">
    <citation type="journal article" date="2014" name="Proc. Natl. Acad. Sci. U.S.A.">
        <title>Extensive sampling of basidiomycete genomes demonstrates inadequacy of the white-rot/brown-rot paradigm for wood decay fungi.</title>
        <authorList>
            <person name="Riley R."/>
            <person name="Salamov A.A."/>
            <person name="Brown D.W."/>
            <person name="Nagy L.G."/>
            <person name="Floudas D."/>
            <person name="Held B.W."/>
            <person name="Levasseur A."/>
            <person name="Lombard V."/>
            <person name="Morin E."/>
            <person name="Otillar R."/>
            <person name="Lindquist E.A."/>
            <person name="Sun H."/>
            <person name="LaButti K.M."/>
            <person name="Schmutz J."/>
            <person name="Jabbour D."/>
            <person name="Luo H."/>
            <person name="Baker S.E."/>
            <person name="Pisabarro A.G."/>
            <person name="Walton J.D."/>
            <person name="Blanchette R.A."/>
            <person name="Henrissat B."/>
            <person name="Martin F."/>
            <person name="Cullen D."/>
            <person name="Hibbett D.S."/>
            <person name="Grigoriev I.V."/>
        </authorList>
    </citation>
    <scope>NUCLEOTIDE SEQUENCE [LARGE SCALE GENOMIC DNA]</scope>
    <source>
        <strain evidence="11">FD-172 SS1</strain>
    </source>
</reference>
<evidence type="ECO:0000256" key="7">
    <source>
        <dbReference type="PROSITE-ProRule" id="PRU01006"/>
    </source>
</evidence>
<dbReference type="InterPro" id="IPR016025">
    <property type="entry name" value="Clathrin_H-chain_N"/>
</dbReference>
<evidence type="ECO:0000256" key="1">
    <source>
        <dbReference type="ARBA" id="ARBA00009535"/>
    </source>
</evidence>
<dbReference type="FunFam" id="1.25.40.10:FF:000082">
    <property type="entry name" value="Clathrin heavy chain"/>
    <property type="match status" value="1"/>
</dbReference>
<dbReference type="Gene3D" id="2.130.10.110">
    <property type="entry name" value="Clathrin heavy-chain terminal domain"/>
    <property type="match status" value="1"/>
</dbReference>
<evidence type="ECO:0000256" key="6">
    <source>
        <dbReference type="PIRNR" id="PIRNR002290"/>
    </source>
</evidence>
<name>A0A067N5U4_BOTB1</name>
<proteinExistence type="inferred from homology"/>
<dbReference type="GO" id="GO:0030479">
    <property type="term" value="C:actin cortical patch"/>
    <property type="evidence" value="ECO:0007669"/>
    <property type="project" value="TreeGrafter"/>
</dbReference>
<dbReference type="PANTHER" id="PTHR10292">
    <property type="entry name" value="CLATHRIN HEAVY CHAIN RELATED"/>
    <property type="match status" value="1"/>
</dbReference>
<feature type="repeat" description="CHCR" evidence="7">
    <location>
        <begin position="693"/>
        <end position="835"/>
    </location>
</feature>
<evidence type="ECO:0000313" key="10">
    <source>
        <dbReference type="EMBL" id="KDQ19161.1"/>
    </source>
</evidence>
<comment type="subcellular location">
    <subcellularLocation>
        <location evidence="6">Cytoplasmic vesicle membrane</location>
        <topology evidence="6">Peripheral membrane protein</topology>
        <orientation evidence="6">Cytoplasmic side</orientation>
    </subcellularLocation>
    <subcellularLocation>
        <location evidence="6">Membrane</location>
        <location evidence="6">Coated pit</location>
        <topology evidence="6">Peripheral membrane protein</topology>
        <orientation evidence="6">Cytoplasmic side</orientation>
    </subcellularLocation>
</comment>
<dbReference type="InterPro" id="IPR015348">
    <property type="entry name" value="Clathrin_H-chain_linker_core"/>
</dbReference>
<feature type="repeat" description="CHCR" evidence="7">
    <location>
        <begin position="986"/>
        <end position="1131"/>
    </location>
</feature>
<dbReference type="Proteomes" id="UP000027195">
    <property type="component" value="Unassembled WGS sequence"/>
</dbReference>
<dbReference type="InParanoid" id="A0A067N5U4"/>
<dbReference type="GO" id="GO:0005198">
    <property type="term" value="F:structural molecule activity"/>
    <property type="evidence" value="ECO:0007669"/>
    <property type="project" value="InterPro"/>
</dbReference>
<dbReference type="EMBL" id="KL198020">
    <property type="protein sequence ID" value="KDQ19161.1"/>
    <property type="molecule type" value="Genomic_DNA"/>
</dbReference>
<feature type="repeat" description="CHCR" evidence="7">
    <location>
        <begin position="840"/>
        <end position="979"/>
    </location>
</feature>
<dbReference type="FunFam" id="2.130.10.110:FF:000003">
    <property type="entry name" value="Clathrin heavy chain"/>
    <property type="match status" value="1"/>
</dbReference>
<evidence type="ECO:0000256" key="8">
    <source>
        <dbReference type="SAM" id="MobiDB-lite"/>
    </source>
</evidence>
<dbReference type="Gene3D" id="1.25.40.730">
    <property type="match status" value="1"/>
</dbReference>
<dbReference type="GO" id="GO:0005829">
    <property type="term" value="C:cytosol"/>
    <property type="evidence" value="ECO:0007669"/>
    <property type="project" value="GOC"/>
</dbReference>
<evidence type="ECO:0000256" key="5">
    <source>
        <dbReference type="ARBA" id="ARBA00023329"/>
    </source>
</evidence>
<dbReference type="GO" id="GO:0032051">
    <property type="term" value="F:clathrin light chain binding"/>
    <property type="evidence" value="ECO:0007669"/>
    <property type="project" value="InterPro"/>
</dbReference>
<feature type="repeat" description="CHCR" evidence="7">
    <location>
        <begin position="544"/>
        <end position="690"/>
    </location>
</feature>
<dbReference type="FunFam" id="1.25.40.10:FF:000005">
    <property type="entry name" value="Clathrin heavy chain"/>
    <property type="match status" value="1"/>
</dbReference>
<dbReference type="GO" id="GO:0071439">
    <property type="term" value="C:clathrin complex"/>
    <property type="evidence" value="ECO:0007669"/>
    <property type="project" value="InterPro"/>
</dbReference>
<dbReference type="PIRSF" id="PIRSF002290">
    <property type="entry name" value="Clathrin_H_chain"/>
    <property type="match status" value="1"/>
</dbReference>
<keyword evidence="2" id="KW-0677">Repeat</keyword>
<dbReference type="PROSITE" id="PS50236">
    <property type="entry name" value="CHCR"/>
    <property type="match status" value="7"/>
</dbReference>
<dbReference type="Gene3D" id="1.25.40.10">
    <property type="entry name" value="Tetratricopeptide repeat domain"/>
    <property type="match status" value="3"/>
</dbReference>
<feature type="repeat" description="CHCR" evidence="7">
    <location>
        <begin position="1281"/>
        <end position="1427"/>
    </location>
</feature>
<dbReference type="FunFam" id="1.25.40.10:FF:000001">
    <property type="entry name" value="Clathrin heavy chain"/>
    <property type="match status" value="1"/>
</dbReference>
<dbReference type="SUPFAM" id="SSF50989">
    <property type="entry name" value="Clathrin heavy-chain terminal domain"/>
    <property type="match status" value="1"/>
</dbReference>
<keyword evidence="5 6" id="KW-0968">Cytoplasmic vesicle</keyword>
<keyword evidence="3 6" id="KW-0472">Membrane</keyword>
<accession>A0A067N5U4</accession>
<comment type="function">
    <text evidence="6">Clathrin is the major protein of the polyhedral coat of coated pits and vesicles.</text>
</comment>
<dbReference type="Pfam" id="PF13838">
    <property type="entry name" value="Clathrin_H_link"/>
    <property type="match status" value="1"/>
</dbReference>
<keyword evidence="11" id="KW-1185">Reference proteome</keyword>
<organism evidence="10 11">
    <name type="scientific">Botryobasidium botryosum (strain FD-172 SS1)</name>
    <dbReference type="NCBI Taxonomy" id="930990"/>
    <lineage>
        <taxon>Eukaryota</taxon>
        <taxon>Fungi</taxon>
        <taxon>Dikarya</taxon>
        <taxon>Basidiomycota</taxon>
        <taxon>Agaricomycotina</taxon>
        <taxon>Agaricomycetes</taxon>
        <taxon>Cantharellales</taxon>
        <taxon>Botryobasidiaceae</taxon>
        <taxon>Botryobasidium</taxon>
    </lineage>
</organism>
<gene>
    <name evidence="10" type="ORF">BOTBODRAFT_154113</name>
</gene>
<dbReference type="FunCoup" id="A0A067N5U4">
    <property type="interactions" value="378"/>
</dbReference>
<evidence type="ECO:0000256" key="3">
    <source>
        <dbReference type="ARBA" id="ARBA00023136"/>
    </source>
</evidence>
<dbReference type="SMART" id="SM00299">
    <property type="entry name" value="CLH"/>
    <property type="match status" value="7"/>
</dbReference>
<feature type="repeat" description="CHCR" evidence="7">
    <location>
        <begin position="1430"/>
        <end position="1575"/>
    </location>
</feature>
<feature type="compositionally biased region" description="Basic and acidic residues" evidence="8">
    <location>
        <begin position="1627"/>
        <end position="1641"/>
    </location>
</feature>
<dbReference type="InterPro" id="IPR000547">
    <property type="entry name" value="Clathrin_H-chain/VPS_repeat"/>
</dbReference>
<evidence type="ECO:0000313" key="11">
    <source>
        <dbReference type="Proteomes" id="UP000027195"/>
    </source>
</evidence>
<dbReference type="OrthoDB" id="2113814at2759"/>
<dbReference type="Pfam" id="PF01394">
    <property type="entry name" value="Clathrin_propel"/>
    <property type="match status" value="2"/>
</dbReference>
<dbReference type="GO" id="GO:0006895">
    <property type="term" value="P:Golgi to endosome transport"/>
    <property type="evidence" value="ECO:0007669"/>
    <property type="project" value="TreeGrafter"/>
</dbReference>
<evidence type="ECO:0000256" key="4">
    <source>
        <dbReference type="ARBA" id="ARBA00023176"/>
    </source>
</evidence>
<protein>
    <recommendedName>
        <fullName evidence="6">Clathrin heavy chain</fullName>
    </recommendedName>
</protein>
<sequence>MSDPSRPIAFCEHLQLSSLGIQPASISFQTLTLESDHFICVREKIGDQNQVVIIDLADANNVMRRPITAESAIMHPHQKIIALKAQRQLQIFNIETKTKVKSHVNNEDVTFWKWVNDTTIGLVTETAVFHWTISDPASPPTKIFDRHATLTGAQIINYRATPDEKWLVLVGISGNTTNPAAFKVKGAMQLYSRDRGVSQPIEGHAAAFAELKLDGAQSETKLFTFAVRTATGAKLHIVEIDHNAANPAYTKKAVDVFFPAEASNDFPVSMQVSKQHGIIYLVTKYGFIHLYDLESGACIYMNRISGDTIFVTAEHEATSGIIGVNKKGQVLSVSIDEQTVIPFILSTLNNTELAFKLASRANLPGADDLYIKQYQQLFTSGQFQEAAKIAANSPRGILRTPATIEQFKNVPAAPGTLSPILQYFGTLLEKGTLNKHESLELARPVLQQGRKQLLEKWLKEMKLECSEELGDMVRLHDMTLALSVYLRASVPNKVVACFAETGQFDKIVLYSKKVGYTPDYASLLQHIMRISPEKGAEFASQLIKDESGPLVDVERVADIFMSQNLIQPATSFLLDALKDNRPEQGYLQTRLLEMNLVHAPQVADAILGNEMFSYYDRPRIANLCEKAGLLQRALEHYEDLADIKRVVVHAKLLNPEWIVNYFSRLTTDQSFACMNEMLRVNMRENLQVVIQIATKYADILGPVKLVEMFESFKSFEGLYYFLGSVVNLSQDPEIHFKYIQAATRTGQIREVERICRESNYYNPEKVKNFLKEAKLADQLPLIIVCDRFDFVHDLVLYLYQHGLTNFIEVYVQKVNSARAPQVVGGLLDVDCDEGTIKSLLSSVTGNFPVDELVEEVEKRNRLKLILPWLEARIQAGQQDPALYNAIAKIYIDSNNNPEAFLKENNIYEPLVVGKFCEKRDPYLAYIAYAKGFCDDELIAITNDNSMFKHQARYLVKRRRLELWQQVLVPDNVHRRQLIDQVTATAVPECTDPDDVSATVKAFMAADLPIELIEMLEKIIIEPSPFSDNKNLQNLLLLTAIRSDKGKVTGYINKLSNYDVAEIAKIATDHGLYEEALTIYKKYDQHELAINVLVEHIFSIDRGLDYAIKINKPEVWSRLAKAQLDGLRIKDAIDSYIKAQDPTNFVEVIEIANHAGKHDDLVRYLQMARKSLREPKIDTELAYAYARTDRLHDMEEFLSMTNVADILEVGEKCFKDELYQAAKLLFSSISNWARLATTLIYLGENQAAVESARKAGNTEVWKQVHAACIDKSEFRLAQICGLNIIVHAEELGNLLTMYERRGLFNEVLSLLEAGLSLERAHMGIFTELSILYCKYKPEKLMEHLKLFVTRINIPKVIKATEKAHLWPELVFLYIKYDEFDNAALSMMERSADAWEHNQFKDVVVKVANIEIYYKALTFYLQEQPTLLTDLLTVLIPRIDHTRVVRMFSREDNDNVPLLRLYLIAVQHLNIEAINDAYNDLLIEEEDYKTLRDSIDSFDRFDNIKLAKRLEKHELLEFRRLAAHLYKKNSRWEESITLSKQDKLFKDAMVTAAVSNSTEVAEDLLSYFVDIGNKECFGALLYICFDLLRSDIVTELSWQHGLNDFYMPYHIQIQRTMVEKLAALEKEVKERSKKDSEKEKQESEVPIIGPGLMGNKLLLTQGGMGGPPIYTNGTGMGIPSHMTGFGGF</sequence>
<dbReference type="Pfam" id="PF00637">
    <property type="entry name" value="Clathrin"/>
    <property type="match status" value="7"/>
</dbReference>
<dbReference type="GO" id="GO:0030130">
    <property type="term" value="C:clathrin coat of trans-Golgi network vesicle"/>
    <property type="evidence" value="ECO:0007669"/>
    <property type="project" value="InterPro"/>
</dbReference>
<dbReference type="HOGENOM" id="CLU_002136_0_0_1"/>
<feature type="repeat" description="CHCR" evidence="7">
    <location>
        <begin position="1135"/>
        <end position="1276"/>
    </location>
</feature>
<dbReference type="GO" id="GO:0030132">
    <property type="term" value="C:clathrin coat of coated pit"/>
    <property type="evidence" value="ECO:0007669"/>
    <property type="project" value="InterPro"/>
</dbReference>
<dbReference type="InterPro" id="IPR022365">
    <property type="entry name" value="Clathrin_H-chain_propeller_rpt"/>
</dbReference>
<feature type="region of interest" description="Disordered" evidence="8">
    <location>
        <begin position="1627"/>
        <end position="1646"/>
    </location>
</feature>
<feature type="domain" description="Clathrin heavy chain linker core motif" evidence="9">
    <location>
        <begin position="337"/>
        <end position="360"/>
    </location>
</feature>
<dbReference type="InterPro" id="IPR016024">
    <property type="entry name" value="ARM-type_fold"/>
</dbReference>
<dbReference type="InterPro" id="IPR011990">
    <property type="entry name" value="TPR-like_helical_dom_sf"/>
</dbReference>
<dbReference type="SUPFAM" id="SSF48371">
    <property type="entry name" value="ARM repeat"/>
    <property type="match status" value="6"/>
</dbReference>
<dbReference type="FunFam" id="1.25.40.10:FF:000002">
    <property type="entry name" value="Clathrin heavy chain"/>
    <property type="match status" value="1"/>
</dbReference>
<comment type="similarity">
    <text evidence="1 6">Belongs to the clathrin heavy chain family.</text>
</comment>
<evidence type="ECO:0000256" key="2">
    <source>
        <dbReference type="ARBA" id="ARBA00022737"/>
    </source>
</evidence>
<dbReference type="GO" id="GO:0006886">
    <property type="term" value="P:intracellular protein transport"/>
    <property type="evidence" value="ECO:0007669"/>
    <property type="project" value="UniProtKB-UniRule"/>
</dbReference>
<dbReference type="Pfam" id="PF09268">
    <property type="entry name" value="Clathrin-link"/>
    <property type="match status" value="1"/>
</dbReference>
<dbReference type="InterPro" id="IPR016341">
    <property type="entry name" value="Clathrin_heavy_chain"/>
</dbReference>